<name>A0AAI8YP26_9PEZI</name>
<dbReference type="EMBL" id="CAUWAG010000018">
    <property type="protein sequence ID" value="CAJ2511795.1"/>
    <property type="molecule type" value="Genomic_DNA"/>
</dbReference>
<feature type="compositionally biased region" description="Polar residues" evidence="1">
    <location>
        <begin position="974"/>
        <end position="985"/>
    </location>
</feature>
<feature type="compositionally biased region" description="Polar residues" evidence="1">
    <location>
        <begin position="1010"/>
        <end position="1025"/>
    </location>
</feature>
<feature type="compositionally biased region" description="Basic and acidic residues" evidence="1">
    <location>
        <begin position="941"/>
        <end position="963"/>
    </location>
</feature>
<feature type="compositionally biased region" description="Polar residues" evidence="1">
    <location>
        <begin position="368"/>
        <end position="394"/>
    </location>
</feature>
<dbReference type="AlphaFoldDB" id="A0AAI8YP26"/>
<feature type="compositionally biased region" description="Polar residues" evidence="1">
    <location>
        <begin position="630"/>
        <end position="656"/>
    </location>
</feature>
<feature type="region of interest" description="Disordered" evidence="1">
    <location>
        <begin position="591"/>
        <end position="617"/>
    </location>
</feature>
<feature type="compositionally biased region" description="Basic and acidic residues" evidence="1">
    <location>
        <begin position="875"/>
        <end position="884"/>
    </location>
</feature>
<evidence type="ECO:0000256" key="1">
    <source>
        <dbReference type="SAM" id="MobiDB-lite"/>
    </source>
</evidence>
<keyword evidence="3" id="KW-1185">Reference proteome</keyword>
<feature type="compositionally biased region" description="Polar residues" evidence="1">
    <location>
        <begin position="205"/>
        <end position="215"/>
    </location>
</feature>
<feature type="compositionally biased region" description="Polar residues" evidence="1">
    <location>
        <begin position="912"/>
        <end position="921"/>
    </location>
</feature>
<feature type="compositionally biased region" description="Polar residues" evidence="1">
    <location>
        <begin position="591"/>
        <end position="616"/>
    </location>
</feature>
<comment type="caution">
    <text evidence="2">The sequence shown here is derived from an EMBL/GenBank/DDBJ whole genome shotgun (WGS) entry which is preliminary data.</text>
</comment>
<evidence type="ECO:0000313" key="2">
    <source>
        <dbReference type="EMBL" id="CAJ2511795.1"/>
    </source>
</evidence>
<feature type="region of interest" description="Disordered" evidence="1">
    <location>
        <begin position="1010"/>
        <end position="1030"/>
    </location>
</feature>
<feature type="region of interest" description="Disordered" evidence="1">
    <location>
        <begin position="170"/>
        <end position="217"/>
    </location>
</feature>
<reference evidence="2" key="1">
    <citation type="submission" date="2023-10" db="EMBL/GenBank/DDBJ databases">
        <authorList>
            <person name="Hackl T."/>
        </authorList>
    </citation>
    <scope>NUCLEOTIDE SEQUENCE</scope>
</reference>
<feature type="region of interest" description="Disordered" evidence="1">
    <location>
        <begin position="837"/>
        <end position="985"/>
    </location>
</feature>
<evidence type="ECO:0000313" key="3">
    <source>
        <dbReference type="Proteomes" id="UP001295740"/>
    </source>
</evidence>
<dbReference type="Proteomes" id="UP001295740">
    <property type="component" value="Unassembled WGS sequence"/>
</dbReference>
<organism evidence="2 3">
    <name type="scientific">Anthostomella pinea</name>
    <dbReference type="NCBI Taxonomy" id="933095"/>
    <lineage>
        <taxon>Eukaryota</taxon>
        <taxon>Fungi</taxon>
        <taxon>Dikarya</taxon>
        <taxon>Ascomycota</taxon>
        <taxon>Pezizomycotina</taxon>
        <taxon>Sordariomycetes</taxon>
        <taxon>Xylariomycetidae</taxon>
        <taxon>Xylariales</taxon>
        <taxon>Xylariaceae</taxon>
        <taxon>Anthostomella</taxon>
    </lineage>
</organism>
<protein>
    <submittedName>
        <fullName evidence="2">Uu.00g074200.m01.CDS01</fullName>
    </submittedName>
</protein>
<feature type="region of interest" description="Disordered" evidence="1">
    <location>
        <begin position="274"/>
        <end position="316"/>
    </location>
</feature>
<gene>
    <name evidence="2" type="ORF">KHLLAP_LOCUS12263</name>
</gene>
<feature type="region of interest" description="Disordered" evidence="1">
    <location>
        <begin position="365"/>
        <end position="396"/>
    </location>
</feature>
<proteinExistence type="predicted"/>
<accession>A0AAI8YP26</accession>
<feature type="region of interest" description="Disordered" evidence="1">
    <location>
        <begin position="629"/>
        <end position="656"/>
    </location>
</feature>
<sequence>MATRKKIIKNLYSKLKESQADDAPLPSPTLVEIKFYLKRHKRCRQIWLENDPEPLDPLALPSQDIPQFILSQLQAQNIADKPRHSVQISTILAVLSEDLARTPTEGRPVPTLFLWHSSGGDKRRTYCIFAHLTRSMESRTYSAEELLELRSSENHQTLLKMLKVNPEIGDVVKGKGNMPPAQARRLKKPKEDPSSSTESEEIIFQGNQAKKQPQQGIGEDMQWKYRGRSASEVTSSEPLSAPTGLAAQQSEGFQRFFKAVVSPTHVRVTAGGRIVPNTRNSASPMAKWDKDRSAPEGQESAEAIKEAKPEPAPGINHQAPPPMISPIYPGHPAFFQHMGMPMPLYHPMQNGFPFAYGYPPLQPHVAQSGPSQFESSQSQQNAGMASTGTKTEGGTSDKLAAAPVRISPPENFDQNRPFFYNGQVLYPPMGSAPPQMPPMMPVPYFQHGMVGNPAFAVPRMPSMSQSSAAPMPNLHGPQPVHFGAVQGAGGPPQLSQPPVGPKGGLAPPITSIKPSDITKRQLDSLRSSLRYYEDQLQYNKHQIDEKWTQEQAHKIKQNIAQFEHNYKMQLSFEATYYPRSEQGIAAESTFCKTPSRPSSIKGNHASESSQHGSIRSNGHAASLRHLQSFDRVSTRSNPIRNKSAVGINSSKGNDTSAQLDAVEAHIMRKMEAEAAEEAKKASLPSGAAMAPPFRPGPTTGSVPKPMPNGWNPSNNMGMSGGFPGGYNPGQWQSSGVPAQTQRGSWETAQSASTYFTNASTPAEAGTTSTDISGQSGYTVPYLVGSLPQGMNPYSARGTDYVYSRELTDEEKRARHVYWGQVSSKGLGLPKFDGKDFYPPSPVKASEESGQAPKVRTRQIPTGRPEADYSFQLKASENDPFRSSRDAVSIRSHESGPKFSKAIPIVAPDDSGRQGSKTSTNDGAGKADKTKSASGKSTGEPVSDKKSASLSRRALERSSNKSGHELWQTMLKKGSGSTSGNALPSAVSATTATAYLPQFFGHAASSLSPAVLNTNSSPARSGTASQDKPGEVDISLPAAQKVGENCPPSSAPSLEYDATKDLHERMLRDAERRGVIGSDWQ</sequence>